<name>A0A4Y1Z7K7_9BACL</name>
<proteinExistence type="predicted"/>
<evidence type="ECO:0000313" key="1">
    <source>
        <dbReference type="EMBL" id="GAY74871.1"/>
    </source>
</evidence>
<organism evidence="1 2">
    <name type="scientific">Sporolactobacillus inulinus</name>
    <dbReference type="NCBI Taxonomy" id="2078"/>
    <lineage>
        <taxon>Bacteria</taxon>
        <taxon>Bacillati</taxon>
        <taxon>Bacillota</taxon>
        <taxon>Bacilli</taxon>
        <taxon>Bacillales</taxon>
        <taxon>Sporolactobacillaceae</taxon>
        <taxon>Sporolactobacillus</taxon>
    </lineage>
</organism>
<accession>A0A4Y1Z7K7</accession>
<dbReference type="Proteomes" id="UP000319716">
    <property type="component" value="Unassembled WGS sequence"/>
</dbReference>
<protein>
    <submittedName>
        <fullName evidence="1">Uncharacterized protein</fullName>
    </submittedName>
</protein>
<dbReference type="AlphaFoldDB" id="A0A4Y1Z7K7"/>
<reference evidence="1 2" key="1">
    <citation type="submission" date="2017-11" db="EMBL/GenBank/DDBJ databases">
        <title>Draft Genome Sequence of Sporolactobacillus inulinus NBRC 111894 Isolated from Koso, a Japanese Sugar-Vegetable Fermented Beverage.</title>
        <authorList>
            <person name="Chiou T.Y."/>
            <person name="Oshima K."/>
            <person name="Suda W."/>
            <person name="Hattori M."/>
            <person name="Takahashi T."/>
        </authorList>
    </citation>
    <scope>NUCLEOTIDE SEQUENCE [LARGE SCALE GENOMIC DNA]</scope>
    <source>
        <strain evidence="1 2">NBRC111894</strain>
    </source>
</reference>
<comment type="caution">
    <text evidence="1">The sequence shown here is derived from an EMBL/GenBank/DDBJ whole genome shotgun (WGS) entry which is preliminary data.</text>
</comment>
<evidence type="ECO:0000313" key="2">
    <source>
        <dbReference type="Proteomes" id="UP000319716"/>
    </source>
</evidence>
<sequence>MSIEVSIRACYSYYSMKIRITKPNYNITQKVIVVKRNESILL</sequence>
<gene>
    <name evidence="1" type="ORF">NBRC111894_425</name>
</gene>
<dbReference type="EMBL" id="BEXB01000002">
    <property type="protein sequence ID" value="GAY74871.1"/>
    <property type="molecule type" value="Genomic_DNA"/>
</dbReference>